<sequence>MKQNSLFSLFLLFVLFFILPTQFARAANGDLQELISLALTHNPRMEIARQQINQARGQLTTSQAGYLPRVSTGAGSTYTHIQDLVPEDEDTVINVNINGTQLLYDFGKTRGRIDSVRHNLDAAGFNLKQTGHAIVFQVKQAYYSLLEKIHLISVAEQSVATYQRHLYRAQKYFEAGVRTRIDITNAELELANARLDLLRARSNAQIARTKLEQVTGISLKGQKDIPKTAVLPLTDMIKTLPELSPPLESLLKTARKKRPELQQVTQQLKAAGAVIKQIKAEYWPTLSATASYEDYETDLQSFHDQWRIGAGLTWEIFSGFETEGKLAEARSKMLEINGRKNELELAVTQDVTDTFLRAREHRDGIKIADMAVKLAEKNLDLAEGRYKAGLGDMIEFNDAQLSLTRSQSDLIGTYFSYLTALAGIERATGTTPEPALELKKILK</sequence>
<dbReference type="PIRSF" id="PIRSF001892">
    <property type="entry name" value="CyaE"/>
    <property type="match status" value="1"/>
</dbReference>
<organism evidence="9 10">
    <name type="scientific">Desulfomarina profundi</name>
    <dbReference type="NCBI Taxonomy" id="2772557"/>
    <lineage>
        <taxon>Bacteria</taxon>
        <taxon>Pseudomonadati</taxon>
        <taxon>Thermodesulfobacteriota</taxon>
        <taxon>Desulfobulbia</taxon>
        <taxon>Desulfobulbales</taxon>
        <taxon>Desulfobulbaceae</taxon>
        <taxon>Desulfomarina</taxon>
    </lineage>
</organism>
<keyword evidence="4" id="KW-1134">Transmembrane beta strand</keyword>
<evidence type="ECO:0000256" key="8">
    <source>
        <dbReference type="SAM" id="SignalP"/>
    </source>
</evidence>
<keyword evidence="8" id="KW-0732">Signal</keyword>
<protein>
    <submittedName>
        <fullName evidence="9">Protein CyaE</fullName>
    </submittedName>
</protein>
<evidence type="ECO:0000256" key="6">
    <source>
        <dbReference type="ARBA" id="ARBA00023136"/>
    </source>
</evidence>
<dbReference type="Proteomes" id="UP000826725">
    <property type="component" value="Chromosome"/>
</dbReference>
<evidence type="ECO:0000256" key="2">
    <source>
        <dbReference type="ARBA" id="ARBA00007613"/>
    </source>
</evidence>
<dbReference type="KEGG" id="dbk:DGMP_34530"/>
<keyword evidence="5" id="KW-0812">Transmembrane</keyword>
<evidence type="ECO:0000256" key="4">
    <source>
        <dbReference type="ARBA" id="ARBA00022452"/>
    </source>
</evidence>
<dbReference type="GO" id="GO:0009279">
    <property type="term" value="C:cell outer membrane"/>
    <property type="evidence" value="ECO:0007669"/>
    <property type="project" value="UniProtKB-SubCell"/>
</dbReference>
<comment type="similarity">
    <text evidence="2">Belongs to the outer membrane factor (OMF) (TC 1.B.17) family.</text>
</comment>
<keyword evidence="3" id="KW-0813">Transport</keyword>
<proteinExistence type="inferred from homology"/>
<dbReference type="PANTHER" id="PTHR30026:SF20">
    <property type="entry name" value="OUTER MEMBRANE PROTEIN TOLC"/>
    <property type="match status" value="1"/>
</dbReference>
<dbReference type="GO" id="GO:0015288">
    <property type="term" value="F:porin activity"/>
    <property type="evidence" value="ECO:0007669"/>
    <property type="project" value="TreeGrafter"/>
</dbReference>
<evidence type="ECO:0000256" key="7">
    <source>
        <dbReference type="ARBA" id="ARBA00023237"/>
    </source>
</evidence>
<dbReference type="AlphaFoldDB" id="A0A8D5FSB5"/>
<dbReference type="InterPro" id="IPR003423">
    <property type="entry name" value="OMP_efflux"/>
</dbReference>
<dbReference type="PANTHER" id="PTHR30026">
    <property type="entry name" value="OUTER MEMBRANE PROTEIN TOLC"/>
    <property type="match status" value="1"/>
</dbReference>
<dbReference type="Pfam" id="PF02321">
    <property type="entry name" value="OEP"/>
    <property type="match status" value="2"/>
</dbReference>
<evidence type="ECO:0000313" key="10">
    <source>
        <dbReference type="Proteomes" id="UP000826725"/>
    </source>
</evidence>
<dbReference type="GO" id="GO:0015562">
    <property type="term" value="F:efflux transmembrane transporter activity"/>
    <property type="evidence" value="ECO:0007669"/>
    <property type="project" value="InterPro"/>
</dbReference>
<evidence type="ECO:0000313" key="9">
    <source>
        <dbReference type="EMBL" id="BCL62760.1"/>
    </source>
</evidence>
<dbReference type="GO" id="GO:1990281">
    <property type="term" value="C:efflux pump complex"/>
    <property type="evidence" value="ECO:0007669"/>
    <property type="project" value="TreeGrafter"/>
</dbReference>
<dbReference type="InterPro" id="IPR051906">
    <property type="entry name" value="TolC-like"/>
</dbReference>
<accession>A0A8D5FSB5</accession>
<reference evidence="9" key="1">
    <citation type="submission" date="2020-09" db="EMBL/GenBank/DDBJ databases">
        <title>Desulfogranum mesoprofundum gen. nov., sp. nov., a novel mesophilic, sulfate-reducing chemolithoautotroph isolated from a deep-sea hydrothermal vent chimney in the Suiyo Seamount.</title>
        <authorList>
            <person name="Hashimoto Y."/>
            <person name="Nakagawa S."/>
        </authorList>
    </citation>
    <scope>NUCLEOTIDE SEQUENCE</scope>
    <source>
        <strain evidence="9">KT2</strain>
    </source>
</reference>
<dbReference type="RefSeq" id="WP_228855082.1">
    <property type="nucleotide sequence ID" value="NZ_AP024086.1"/>
</dbReference>
<evidence type="ECO:0000256" key="5">
    <source>
        <dbReference type="ARBA" id="ARBA00022692"/>
    </source>
</evidence>
<keyword evidence="10" id="KW-1185">Reference proteome</keyword>
<feature type="chain" id="PRO_5034072397" evidence="8">
    <location>
        <begin position="27"/>
        <end position="443"/>
    </location>
</feature>
<keyword evidence="6" id="KW-0472">Membrane</keyword>
<dbReference type="EMBL" id="AP024086">
    <property type="protein sequence ID" value="BCL62760.1"/>
    <property type="molecule type" value="Genomic_DNA"/>
</dbReference>
<gene>
    <name evidence="9" type="ORF">DGMP_34530</name>
</gene>
<comment type="subcellular location">
    <subcellularLocation>
        <location evidence="1">Cell outer membrane</location>
    </subcellularLocation>
</comment>
<evidence type="ECO:0000256" key="3">
    <source>
        <dbReference type="ARBA" id="ARBA00022448"/>
    </source>
</evidence>
<dbReference type="InterPro" id="IPR028351">
    <property type="entry name" value="CyaE"/>
</dbReference>
<keyword evidence="7" id="KW-0998">Cell outer membrane</keyword>
<evidence type="ECO:0000256" key="1">
    <source>
        <dbReference type="ARBA" id="ARBA00004442"/>
    </source>
</evidence>
<name>A0A8D5FSB5_9BACT</name>
<feature type="signal peptide" evidence="8">
    <location>
        <begin position="1"/>
        <end position="26"/>
    </location>
</feature>